<dbReference type="Proteomes" id="UP000507470">
    <property type="component" value="Unassembled WGS sequence"/>
</dbReference>
<dbReference type="EMBL" id="CACVKT020002298">
    <property type="protein sequence ID" value="CAC5377261.1"/>
    <property type="molecule type" value="Genomic_DNA"/>
</dbReference>
<organism evidence="2 3">
    <name type="scientific">Mytilus coruscus</name>
    <name type="common">Sea mussel</name>
    <dbReference type="NCBI Taxonomy" id="42192"/>
    <lineage>
        <taxon>Eukaryota</taxon>
        <taxon>Metazoa</taxon>
        <taxon>Spiralia</taxon>
        <taxon>Lophotrochozoa</taxon>
        <taxon>Mollusca</taxon>
        <taxon>Bivalvia</taxon>
        <taxon>Autobranchia</taxon>
        <taxon>Pteriomorphia</taxon>
        <taxon>Mytilida</taxon>
        <taxon>Mytiloidea</taxon>
        <taxon>Mytilidae</taxon>
        <taxon>Mytilinae</taxon>
        <taxon>Mytilus</taxon>
    </lineage>
</organism>
<sequence length="164" mass="18207">MSAFKQNGHRLSQKQMPASKGNDCQGRVFYLQGDISIGDAFKATNNIKAKSEIAQKLKDGGVIISPTLCCNHEEADTTTSFHAYHVDAMFGGKDGKDRIVIKSDDTDVLVRAVHLYLMFKITKEVWVQTGSVDSLKITDNLSQFTPLFRLLTQLSSKFCISFVP</sequence>
<evidence type="ECO:0000313" key="2">
    <source>
        <dbReference type="EMBL" id="CAC5377261.1"/>
    </source>
</evidence>
<evidence type="ECO:0000256" key="1">
    <source>
        <dbReference type="SAM" id="MobiDB-lite"/>
    </source>
</evidence>
<gene>
    <name evidence="2" type="ORF">MCOR_13585</name>
</gene>
<name>A0A6J8B1J3_MYTCO</name>
<protein>
    <submittedName>
        <fullName evidence="2">Uncharacterized protein</fullName>
    </submittedName>
</protein>
<keyword evidence="3" id="KW-1185">Reference proteome</keyword>
<reference evidence="2 3" key="1">
    <citation type="submission" date="2020-06" db="EMBL/GenBank/DDBJ databases">
        <authorList>
            <person name="Li R."/>
            <person name="Bekaert M."/>
        </authorList>
    </citation>
    <scope>NUCLEOTIDE SEQUENCE [LARGE SCALE GENOMIC DNA]</scope>
    <source>
        <strain evidence="3">wild</strain>
    </source>
</reference>
<accession>A0A6J8B1J3</accession>
<evidence type="ECO:0000313" key="3">
    <source>
        <dbReference type="Proteomes" id="UP000507470"/>
    </source>
</evidence>
<proteinExistence type="predicted"/>
<feature type="region of interest" description="Disordered" evidence="1">
    <location>
        <begin position="1"/>
        <end position="21"/>
    </location>
</feature>
<dbReference type="AlphaFoldDB" id="A0A6J8B1J3"/>